<gene>
    <name evidence="3" type="ORF">RFULGI_LOCUS12885</name>
</gene>
<comment type="caution">
    <text evidence="3">The sequence shown here is derived from an EMBL/GenBank/DDBJ whole genome shotgun (WGS) entry which is preliminary data.</text>
</comment>
<accession>A0A9N9NL85</accession>
<dbReference type="OrthoDB" id="10254877at2759"/>
<feature type="region of interest" description="Disordered" evidence="1">
    <location>
        <begin position="1"/>
        <end position="32"/>
    </location>
</feature>
<dbReference type="GO" id="GO:0016627">
    <property type="term" value="F:oxidoreductase activity, acting on the CH-CH group of donors"/>
    <property type="evidence" value="ECO:0007669"/>
    <property type="project" value="InterPro"/>
</dbReference>
<dbReference type="AlphaFoldDB" id="A0A9N9NL85"/>
<dbReference type="InterPro" id="IPR009100">
    <property type="entry name" value="AcylCoA_DH/oxidase_NM_dom_sf"/>
</dbReference>
<dbReference type="EMBL" id="CAJVPZ010032232">
    <property type="protein sequence ID" value="CAG8741331.1"/>
    <property type="molecule type" value="Genomic_DNA"/>
</dbReference>
<dbReference type="SUPFAM" id="SSF56645">
    <property type="entry name" value="Acyl-CoA dehydrogenase NM domain-like"/>
    <property type="match status" value="1"/>
</dbReference>
<keyword evidence="4" id="KW-1185">Reference proteome</keyword>
<dbReference type="InterPro" id="IPR037069">
    <property type="entry name" value="AcylCoA_DH/ox_N_sf"/>
</dbReference>
<evidence type="ECO:0000256" key="1">
    <source>
        <dbReference type="SAM" id="MobiDB-lite"/>
    </source>
</evidence>
<dbReference type="Pfam" id="PF02771">
    <property type="entry name" value="Acyl-CoA_dh_N"/>
    <property type="match status" value="1"/>
</dbReference>
<protein>
    <submittedName>
        <fullName evidence="3">10779_t:CDS:1</fullName>
    </submittedName>
</protein>
<evidence type="ECO:0000259" key="2">
    <source>
        <dbReference type="Pfam" id="PF02771"/>
    </source>
</evidence>
<evidence type="ECO:0000313" key="4">
    <source>
        <dbReference type="Proteomes" id="UP000789396"/>
    </source>
</evidence>
<dbReference type="Gene3D" id="1.10.540.10">
    <property type="entry name" value="Acyl-CoA dehydrogenase/oxidase, N-terminal domain"/>
    <property type="match status" value="1"/>
</dbReference>
<dbReference type="GO" id="GO:0050660">
    <property type="term" value="F:flavin adenine dinucleotide binding"/>
    <property type="evidence" value="ECO:0007669"/>
    <property type="project" value="InterPro"/>
</dbReference>
<feature type="non-terminal residue" evidence="3">
    <location>
        <position position="1"/>
    </location>
</feature>
<proteinExistence type="predicted"/>
<reference evidence="3" key="1">
    <citation type="submission" date="2021-06" db="EMBL/GenBank/DDBJ databases">
        <authorList>
            <person name="Kallberg Y."/>
            <person name="Tangrot J."/>
            <person name="Rosling A."/>
        </authorList>
    </citation>
    <scope>NUCLEOTIDE SEQUENCE</scope>
    <source>
        <strain evidence="3">IN212</strain>
    </source>
</reference>
<name>A0A9N9NL85_9GLOM</name>
<feature type="non-terminal residue" evidence="3">
    <location>
        <position position="108"/>
    </location>
</feature>
<dbReference type="InterPro" id="IPR013786">
    <property type="entry name" value="AcylCoA_DH/ox_N"/>
</dbReference>
<dbReference type="Proteomes" id="UP000789396">
    <property type="component" value="Unassembled WGS sequence"/>
</dbReference>
<organism evidence="3 4">
    <name type="scientific">Racocetra fulgida</name>
    <dbReference type="NCBI Taxonomy" id="60492"/>
    <lineage>
        <taxon>Eukaryota</taxon>
        <taxon>Fungi</taxon>
        <taxon>Fungi incertae sedis</taxon>
        <taxon>Mucoromycota</taxon>
        <taxon>Glomeromycotina</taxon>
        <taxon>Glomeromycetes</taxon>
        <taxon>Diversisporales</taxon>
        <taxon>Gigasporaceae</taxon>
        <taxon>Racocetra</taxon>
    </lineage>
</organism>
<sequence>VLKKYSPQLQIGEIGSAQPEENEEVAGGEGPFGDLVPHGDPYWYQGFYSPYYNESHHRCRAAMRKFVDEEIMPYTFEWDEAKKIPRELFIKAGKAGILPGVCGAPWQT</sequence>
<evidence type="ECO:0000313" key="3">
    <source>
        <dbReference type="EMBL" id="CAG8741331.1"/>
    </source>
</evidence>
<feature type="domain" description="Acyl-CoA dehydrogenase/oxidase N-terminal" evidence="2">
    <location>
        <begin position="54"/>
        <end position="98"/>
    </location>
</feature>